<reference evidence="3 4" key="1">
    <citation type="submission" date="2020-08" db="EMBL/GenBank/DDBJ databases">
        <title>Sequencing the genomes of 1000 actinobacteria strains.</title>
        <authorList>
            <person name="Klenk H.-P."/>
        </authorList>
    </citation>
    <scope>NUCLEOTIDE SEQUENCE [LARGE SCALE GENOMIC DNA]</scope>
    <source>
        <strain evidence="3 4">DSM 45823</strain>
    </source>
</reference>
<evidence type="ECO:0000313" key="4">
    <source>
        <dbReference type="Proteomes" id="UP000539313"/>
    </source>
</evidence>
<feature type="transmembrane region" description="Helical" evidence="2">
    <location>
        <begin position="52"/>
        <end position="72"/>
    </location>
</feature>
<evidence type="ECO:0000256" key="1">
    <source>
        <dbReference type="SAM" id="MobiDB-lite"/>
    </source>
</evidence>
<comment type="caution">
    <text evidence="3">The sequence shown here is derived from an EMBL/GenBank/DDBJ whole genome shotgun (WGS) entry which is preliminary data.</text>
</comment>
<sequence length="389" mass="42377">MSDVMRRLAEARPDHLDPETPVDPAVREAELTRAMAAPRRSRARRRLRVRPMWGLGLVSAATAAAVAFPVIAGPGGTEPGGADPVRRPGAGTTQTVVNARTVLLAAADGARRQPERSGRYWHTRTRYGVLEQVGPAGNRYAVLHQYQHDVWTPRAVDDEGWFRAEDLGAKPATPADEAAWRKDGRPTSWSTAPVPKGGGRDTAASLARDLEMHPKDSAFAHATGRPSDAPDDLNITQRELDRTPADPARLRALLLSHPLGEADDGDNTDAELFETAAGILMSRPLSPDKRAAFYRMLADIKGVTAVDGVKDATGRPGTALKMRQTGREGAYEIHFVVDRTTGAGLAKEIRYLEPKAGKSWLKPGTRWYYEAVTSQWVDTLPEMPRPPRG</sequence>
<dbReference type="NCBIfam" id="NF038083">
    <property type="entry name" value="CU044_5270_fam"/>
    <property type="match status" value="1"/>
</dbReference>
<dbReference type="AlphaFoldDB" id="A0A7W3MV65"/>
<gene>
    <name evidence="3" type="ORF">HNR21_001330</name>
</gene>
<keyword evidence="4" id="KW-1185">Reference proteome</keyword>
<accession>A0A7W3MV65</accession>
<dbReference type="InterPro" id="IPR047789">
    <property type="entry name" value="CU044_5270-like"/>
</dbReference>
<feature type="region of interest" description="Disordered" evidence="1">
    <location>
        <begin position="168"/>
        <end position="202"/>
    </location>
</feature>
<name>A0A7W3MV65_9ACTN</name>
<organism evidence="3 4">
    <name type="scientific">Thermomonospora cellulosilytica</name>
    <dbReference type="NCBI Taxonomy" id="1411118"/>
    <lineage>
        <taxon>Bacteria</taxon>
        <taxon>Bacillati</taxon>
        <taxon>Actinomycetota</taxon>
        <taxon>Actinomycetes</taxon>
        <taxon>Streptosporangiales</taxon>
        <taxon>Thermomonosporaceae</taxon>
        <taxon>Thermomonospora</taxon>
    </lineage>
</organism>
<protein>
    <recommendedName>
        <fullName evidence="5">CU044_5270 family protein</fullName>
    </recommendedName>
</protein>
<feature type="compositionally biased region" description="Basic and acidic residues" evidence="1">
    <location>
        <begin position="1"/>
        <end position="18"/>
    </location>
</feature>
<keyword evidence="2" id="KW-1133">Transmembrane helix</keyword>
<evidence type="ECO:0000256" key="2">
    <source>
        <dbReference type="SAM" id="Phobius"/>
    </source>
</evidence>
<proteinExistence type="predicted"/>
<feature type="region of interest" description="Disordered" evidence="1">
    <location>
        <begin position="1"/>
        <end position="22"/>
    </location>
</feature>
<keyword evidence="2" id="KW-0472">Membrane</keyword>
<evidence type="ECO:0000313" key="3">
    <source>
        <dbReference type="EMBL" id="MBA9002448.1"/>
    </source>
</evidence>
<evidence type="ECO:0008006" key="5">
    <source>
        <dbReference type="Google" id="ProtNLM"/>
    </source>
</evidence>
<dbReference type="EMBL" id="JACJII010000001">
    <property type="protein sequence ID" value="MBA9002448.1"/>
    <property type="molecule type" value="Genomic_DNA"/>
</dbReference>
<dbReference type="Proteomes" id="UP000539313">
    <property type="component" value="Unassembled WGS sequence"/>
</dbReference>
<keyword evidence="2" id="KW-0812">Transmembrane</keyword>
<dbReference type="RefSeq" id="WP_182704469.1">
    <property type="nucleotide sequence ID" value="NZ_JACJII010000001.1"/>
</dbReference>